<keyword evidence="4 9" id="KW-0812">Transmembrane</keyword>
<dbReference type="NCBIfam" id="TIGR00077">
    <property type="entry name" value="lspA"/>
    <property type="match status" value="1"/>
</dbReference>
<sequence length="184" mass="19434">MPHGSELEEKLGATEKAARVWAGPILTAALIVAADHLTKYLARTSLQPGKRVDILGDFLGFQLVFNPGAALSLGSGATRLITIFALIVCLGIIPWMLTRRLSTLSRIGISAIWGGAIGNLIDRIFFPPGALAGHVVDFIAYANWFVGNVADIAIVVGVGILLLQALRPHPDSEAASPESSAEDQ</sequence>
<keyword evidence="7 9" id="KW-1133">Transmembrane helix</keyword>
<dbReference type="GO" id="GO:0005886">
    <property type="term" value="C:plasma membrane"/>
    <property type="evidence" value="ECO:0007669"/>
    <property type="project" value="UniProtKB-SubCell"/>
</dbReference>
<gene>
    <name evidence="9" type="primary">lspA</name>
    <name evidence="12" type="ORF">HMPREF9233_00131</name>
</gene>
<accession>K9EHB0</accession>
<protein>
    <recommendedName>
        <fullName evidence="9">Lipoprotein signal peptidase</fullName>
        <ecNumber evidence="9">3.4.23.36</ecNumber>
    </recommendedName>
    <alternativeName>
        <fullName evidence="9">Prolipoprotein signal peptidase</fullName>
    </alternativeName>
    <alternativeName>
        <fullName evidence="9">Signal peptidase II</fullName>
        <shortName evidence="9">SPase II</shortName>
    </alternativeName>
</protein>
<dbReference type="UniPathway" id="UPA00665"/>
<evidence type="ECO:0000256" key="7">
    <source>
        <dbReference type="ARBA" id="ARBA00022989"/>
    </source>
</evidence>
<comment type="pathway">
    <text evidence="9">Protein modification; lipoprotein biosynthesis (signal peptide cleavage).</text>
</comment>
<dbReference type="PANTHER" id="PTHR33695:SF1">
    <property type="entry name" value="LIPOPROTEIN SIGNAL PEPTIDASE"/>
    <property type="match status" value="1"/>
</dbReference>
<comment type="function">
    <text evidence="9 10">This protein specifically catalyzes the removal of signal peptides from prolipoproteins.</text>
</comment>
<evidence type="ECO:0000256" key="9">
    <source>
        <dbReference type="HAMAP-Rule" id="MF_00161"/>
    </source>
</evidence>
<keyword evidence="6 9" id="KW-0378">Hydrolase</keyword>
<comment type="catalytic activity">
    <reaction evidence="9 10">
        <text>Release of signal peptides from bacterial membrane prolipoproteins. Hydrolyzes -Xaa-Yaa-Zaa-|-(S,diacylglyceryl)Cys-, in which Xaa is hydrophobic (preferably Leu), and Yaa (Ala or Ser) and Zaa (Gly or Ala) have small, neutral side chains.</text>
        <dbReference type="EC" id="3.4.23.36"/>
    </reaction>
</comment>
<dbReference type="EC" id="3.4.23.36" evidence="9"/>
<dbReference type="InterPro" id="IPR001872">
    <property type="entry name" value="Peptidase_A8"/>
</dbReference>
<evidence type="ECO:0000256" key="8">
    <source>
        <dbReference type="ARBA" id="ARBA00023136"/>
    </source>
</evidence>
<dbReference type="EMBL" id="AGWL01000001">
    <property type="protein sequence ID" value="EKU96043.1"/>
    <property type="molecule type" value="Genomic_DNA"/>
</dbReference>
<evidence type="ECO:0000313" key="13">
    <source>
        <dbReference type="Proteomes" id="UP000009888"/>
    </source>
</evidence>
<dbReference type="AlphaFoldDB" id="K9EHB0"/>
<reference evidence="12 13" key="1">
    <citation type="submission" date="2012-09" db="EMBL/GenBank/DDBJ databases">
        <title>The Genome Sequence of Actinobaculum massiliae ACS-171-V-COL2.</title>
        <authorList>
            <consortium name="The Broad Institute Genome Sequencing Platform"/>
            <person name="Earl A."/>
            <person name="Ward D."/>
            <person name="Feldgarden M."/>
            <person name="Gevers D."/>
            <person name="Saerens B."/>
            <person name="Vaneechoutte M."/>
            <person name="Walker B."/>
            <person name="Young S.K."/>
            <person name="Zeng Q."/>
            <person name="Gargeya S."/>
            <person name="Fitzgerald M."/>
            <person name="Haas B."/>
            <person name="Abouelleil A."/>
            <person name="Alvarado L."/>
            <person name="Arachchi H.M."/>
            <person name="Berlin A."/>
            <person name="Chapman S.B."/>
            <person name="Goldberg J."/>
            <person name="Griggs A."/>
            <person name="Gujja S."/>
            <person name="Hansen M."/>
            <person name="Howarth C."/>
            <person name="Imamovic A."/>
            <person name="Larimer J."/>
            <person name="McCowen C."/>
            <person name="Montmayeur A."/>
            <person name="Murphy C."/>
            <person name="Neiman D."/>
            <person name="Pearson M."/>
            <person name="Priest M."/>
            <person name="Roberts A."/>
            <person name="Saif S."/>
            <person name="Shea T."/>
            <person name="Sisk P."/>
            <person name="Sykes S."/>
            <person name="Wortman J."/>
            <person name="Nusbaum C."/>
            <person name="Birren B."/>
        </authorList>
    </citation>
    <scope>NUCLEOTIDE SEQUENCE [LARGE SCALE GENOMIC DNA]</scope>
    <source>
        <strain evidence="13">ACS-171-V-Col2</strain>
    </source>
</reference>
<comment type="subcellular location">
    <subcellularLocation>
        <location evidence="9">Cell membrane</location>
        <topology evidence="9">Multi-pass membrane protein</topology>
    </subcellularLocation>
</comment>
<comment type="caution">
    <text evidence="12">The sequence shown here is derived from an EMBL/GenBank/DDBJ whole genome shotgun (WGS) entry which is preliminary data.</text>
</comment>
<keyword evidence="2 9" id="KW-1003">Cell membrane</keyword>
<dbReference type="STRING" id="202789.GCA_001457435_00204"/>
<dbReference type="eggNOG" id="COG0597">
    <property type="taxonomic scope" value="Bacteria"/>
</dbReference>
<evidence type="ECO:0000256" key="1">
    <source>
        <dbReference type="ARBA" id="ARBA00006139"/>
    </source>
</evidence>
<dbReference type="GO" id="GO:0006508">
    <property type="term" value="P:proteolysis"/>
    <property type="evidence" value="ECO:0007669"/>
    <property type="project" value="UniProtKB-KW"/>
</dbReference>
<dbReference type="PROSITE" id="PS00855">
    <property type="entry name" value="SPASE_II"/>
    <property type="match status" value="1"/>
</dbReference>
<dbReference type="HAMAP" id="MF_00161">
    <property type="entry name" value="LspA"/>
    <property type="match status" value="1"/>
</dbReference>
<dbReference type="PANTHER" id="PTHR33695">
    <property type="entry name" value="LIPOPROTEIN SIGNAL PEPTIDASE"/>
    <property type="match status" value="1"/>
</dbReference>
<dbReference type="Proteomes" id="UP000009888">
    <property type="component" value="Unassembled WGS sequence"/>
</dbReference>
<keyword evidence="8 9" id="KW-0472">Membrane</keyword>
<evidence type="ECO:0000256" key="6">
    <source>
        <dbReference type="ARBA" id="ARBA00022801"/>
    </source>
</evidence>
<dbReference type="RefSeq" id="WP_007000349.1">
    <property type="nucleotide sequence ID" value="NZ_JH992955.1"/>
</dbReference>
<dbReference type="GO" id="GO:0004190">
    <property type="term" value="F:aspartic-type endopeptidase activity"/>
    <property type="evidence" value="ECO:0007669"/>
    <property type="project" value="UniProtKB-UniRule"/>
</dbReference>
<organism evidence="12 13">
    <name type="scientific">Actinobaculum massiliense ACS-171-V-Col2</name>
    <dbReference type="NCBI Taxonomy" id="883066"/>
    <lineage>
        <taxon>Bacteria</taxon>
        <taxon>Bacillati</taxon>
        <taxon>Actinomycetota</taxon>
        <taxon>Actinomycetes</taxon>
        <taxon>Actinomycetales</taxon>
        <taxon>Actinomycetaceae</taxon>
        <taxon>Actinobaculum</taxon>
    </lineage>
</organism>
<evidence type="ECO:0000313" key="12">
    <source>
        <dbReference type="EMBL" id="EKU96043.1"/>
    </source>
</evidence>
<feature type="active site" evidence="9">
    <location>
        <position position="151"/>
    </location>
</feature>
<dbReference type="PRINTS" id="PR00781">
    <property type="entry name" value="LIPOSIGPTASE"/>
</dbReference>
<keyword evidence="5 9" id="KW-0064">Aspartyl protease</keyword>
<evidence type="ECO:0000256" key="5">
    <source>
        <dbReference type="ARBA" id="ARBA00022750"/>
    </source>
</evidence>
<comment type="similarity">
    <text evidence="1 9 11">Belongs to the peptidase A8 family.</text>
</comment>
<feature type="transmembrane region" description="Helical" evidence="9">
    <location>
        <begin position="80"/>
        <end position="97"/>
    </location>
</feature>
<feature type="transmembrane region" description="Helical" evidence="9">
    <location>
        <begin position="141"/>
        <end position="163"/>
    </location>
</feature>
<proteinExistence type="inferred from homology"/>
<dbReference type="HOGENOM" id="CLU_083252_2_3_11"/>
<dbReference type="Pfam" id="PF01252">
    <property type="entry name" value="Peptidase_A8"/>
    <property type="match status" value="1"/>
</dbReference>
<comment type="caution">
    <text evidence="9">Lacks conserved residue(s) required for the propagation of feature annotation.</text>
</comment>
<evidence type="ECO:0000256" key="11">
    <source>
        <dbReference type="RuleBase" id="RU004181"/>
    </source>
</evidence>
<evidence type="ECO:0000256" key="3">
    <source>
        <dbReference type="ARBA" id="ARBA00022670"/>
    </source>
</evidence>
<keyword evidence="13" id="KW-1185">Reference proteome</keyword>
<name>K9EHB0_9ACTO</name>
<keyword evidence="3 9" id="KW-0645">Protease</keyword>
<feature type="active site" evidence="9">
    <location>
        <position position="137"/>
    </location>
</feature>
<feature type="transmembrane region" description="Helical" evidence="9">
    <location>
        <begin position="104"/>
        <end position="121"/>
    </location>
</feature>
<evidence type="ECO:0000256" key="2">
    <source>
        <dbReference type="ARBA" id="ARBA00022475"/>
    </source>
</evidence>
<evidence type="ECO:0000256" key="4">
    <source>
        <dbReference type="ARBA" id="ARBA00022692"/>
    </source>
</evidence>
<evidence type="ECO:0000256" key="10">
    <source>
        <dbReference type="RuleBase" id="RU000594"/>
    </source>
</evidence>
<dbReference type="PATRIC" id="fig|883066.3.peg.133"/>